<protein>
    <recommendedName>
        <fullName evidence="3">D-alanyl-D-alanine carboxypeptidase-like core domain-containing protein</fullName>
    </recommendedName>
</protein>
<keyword evidence="1" id="KW-0175">Coiled coil</keyword>
<dbReference type="GO" id="GO:0008233">
    <property type="term" value="F:peptidase activity"/>
    <property type="evidence" value="ECO:0007669"/>
    <property type="project" value="InterPro"/>
</dbReference>
<keyword evidence="2" id="KW-0812">Transmembrane</keyword>
<evidence type="ECO:0000256" key="2">
    <source>
        <dbReference type="SAM" id="Phobius"/>
    </source>
</evidence>
<dbReference type="PANTHER" id="PTHR34385:SF1">
    <property type="entry name" value="PEPTIDOGLYCAN L-ALANYL-D-GLUTAMATE ENDOPEPTIDASE CWLK"/>
    <property type="match status" value="1"/>
</dbReference>
<reference evidence="4 5" key="1">
    <citation type="journal article" date="2016" name="Nat. Commun.">
        <title>Thousands of microbial genomes shed light on interconnected biogeochemical processes in an aquifer system.</title>
        <authorList>
            <person name="Anantharaman K."/>
            <person name="Brown C.T."/>
            <person name="Hug L.A."/>
            <person name="Sharon I."/>
            <person name="Castelle C.J."/>
            <person name="Probst A.J."/>
            <person name="Thomas B.C."/>
            <person name="Singh A."/>
            <person name="Wilkins M.J."/>
            <person name="Karaoz U."/>
            <person name="Brodie E.L."/>
            <person name="Williams K.H."/>
            <person name="Hubbard S.S."/>
            <person name="Banfield J.F."/>
        </authorList>
    </citation>
    <scope>NUCLEOTIDE SEQUENCE [LARGE SCALE GENOMIC DNA]</scope>
</reference>
<dbReference type="InterPro" id="IPR003709">
    <property type="entry name" value="VanY-like_core_dom"/>
</dbReference>
<dbReference type="SUPFAM" id="SSF55166">
    <property type="entry name" value="Hedgehog/DD-peptidase"/>
    <property type="match status" value="1"/>
</dbReference>
<dbReference type="CDD" id="cd14852">
    <property type="entry name" value="LD-carboxypeptidase"/>
    <property type="match status" value="1"/>
</dbReference>
<name>A0A1G2MC74_9BACT</name>
<dbReference type="InterPro" id="IPR009045">
    <property type="entry name" value="Zn_M74/Hedgehog-like"/>
</dbReference>
<gene>
    <name evidence="4" type="ORF">A2849_01645</name>
</gene>
<feature type="domain" description="D-alanyl-D-alanine carboxypeptidase-like core" evidence="3">
    <location>
        <begin position="150"/>
        <end position="269"/>
    </location>
</feature>
<comment type="caution">
    <text evidence="4">The sequence shown here is derived from an EMBL/GenBank/DDBJ whole genome shotgun (WGS) entry which is preliminary data.</text>
</comment>
<accession>A0A1G2MC74</accession>
<dbReference type="InterPro" id="IPR052179">
    <property type="entry name" value="DD-CPase-like"/>
</dbReference>
<sequence length="300" mass="33547">MRAKKFSPFILSLGGMALVTAGLLIYGFVRITSLETKVASLSADIASTTTALVGVTDNLTHTLSAAEQNIEETKSNISSVKSQVGGVEQTVGTISGTVSTLQKLSKTDPELLQKYSKVFFLNEHYTPERVVEISKEYLYSEDRPEVIHELIWPKLRALIDAAKGDNVIIYVRSAYRSFDEQRALKDQYTVVYGAGTANQFSADQGYSEHQLGTTADFITTGLSGQLGGFDTTPAYPWLLANAYKYGFILSYPRNNTHYIFEPWHWRFVGIQLATYLHNQNLSFYDLDQRTIDTFLANIFD</sequence>
<organism evidence="4 5">
    <name type="scientific">Candidatus Taylorbacteria bacterium RIFCSPHIGHO2_01_FULL_51_15</name>
    <dbReference type="NCBI Taxonomy" id="1802304"/>
    <lineage>
        <taxon>Bacteria</taxon>
        <taxon>Candidatus Tayloriibacteriota</taxon>
    </lineage>
</organism>
<dbReference type="InterPro" id="IPR058193">
    <property type="entry name" value="VanY/YodJ_core_dom"/>
</dbReference>
<evidence type="ECO:0000313" key="4">
    <source>
        <dbReference type="EMBL" id="OHA20739.1"/>
    </source>
</evidence>
<evidence type="ECO:0000256" key="1">
    <source>
        <dbReference type="SAM" id="Coils"/>
    </source>
</evidence>
<keyword evidence="2" id="KW-1133">Transmembrane helix</keyword>
<dbReference type="Pfam" id="PF02557">
    <property type="entry name" value="VanY"/>
    <property type="match status" value="1"/>
</dbReference>
<dbReference type="Gene3D" id="1.20.5.340">
    <property type="match status" value="1"/>
</dbReference>
<dbReference type="Gene3D" id="3.30.1380.10">
    <property type="match status" value="1"/>
</dbReference>
<dbReference type="PANTHER" id="PTHR34385">
    <property type="entry name" value="D-ALANYL-D-ALANINE CARBOXYPEPTIDASE"/>
    <property type="match status" value="1"/>
</dbReference>
<dbReference type="AlphaFoldDB" id="A0A1G2MC74"/>
<dbReference type="Proteomes" id="UP000178121">
    <property type="component" value="Unassembled WGS sequence"/>
</dbReference>
<proteinExistence type="predicted"/>
<keyword evidence="2" id="KW-0472">Membrane</keyword>
<evidence type="ECO:0000259" key="3">
    <source>
        <dbReference type="Pfam" id="PF02557"/>
    </source>
</evidence>
<feature type="coiled-coil region" evidence="1">
    <location>
        <begin position="56"/>
        <end position="83"/>
    </location>
</feature>
<dbReference type="GO" id="GO:0006508">
    <property type="term" value="P:proteolysis"/>
    <property type="evidence" value="ECO:0007669"/>
    <property type="project" value="InterPro"/>
</dbReference>
<dbReference type="EMBL" id="MHRI01000024">
    <property type="protein sequence ID" value="OHA20739.1"/>
    <property type="molecule type" value="Genomic_DNA"/>
</dbReference>
<evidence type="ECO:0000313" key="5">
    <source>
        <dbReference type="Proteomes" id="UP000178121"/>
    </source>
</evidence>
<feature type="transmembrane region" description="Helical" evidence="2">
    <location>
        <begin position="9"/>
        <end position="29"/>
    </location>
</feature>